<dbReference type="Gene3D" id="3.30.310.60">
    <property type="entry name" value="Like-Sm ribonucleoprotein, C-terminal domain"/>
    <property type="match status" value="1"/>
</dbReference>
<dbReference type="InterPro" id="IPR037156">
    <property type="entry name" value="Lsm_C_sf"/>
</dbReference>
<accession>A0A2R7Y6G7</accession>
<dbReference type="Gene3D" id="2.30.30.100">
    <property type="match status" value="1"/>
</dbReference>
<name>A0A2R7Y6G7_9CREN</name>
<dbReference type="InterPro" id="IPR010920">
    <property type="entry name" value="LSM_dom_sf"/>
</dbReference>
<evidence type="ECO:0000313" key="2">
    <source>
        <dbReference type="EMBL" id="PUA33128.1"/>
    </source>
</evidence>
<proteinExistence type="predicted"/>
<evidence type="ECO:0000313" key="3">
    <source>
        <dbReference type="Proteomes" id="UP000244093"/>
    </source>
</evidence>
<feature type="domain" description="Lsm C-terminal" evidence="1">
    <location>
        <begin position="87"/>
        <end position="149"/>
    </location>
</feature>
<organism evidence="2 3">
    <name type="scientific">Zestosphaera tikiterensis</name>
    <dbReference type="NCBI Taxonomy" id="1973259"/>
    <lineage>
        <taxon>Archaea</taxon>
        <taxon>Thermoproteota</taxon>
        <taxon>Thermoprotei</taxon>
        <taxon>Desulfurococcales</taxon>
        <taxon>Desulfurococcaceae</taxon>
        <taxon>Zestosphaera</taxon>
    </lineage>
</organism>
<gene>
    <name evidence="2" type="ORF">B7O98_01430</name>
</gene>
<reference evidence="2 3" key="1">
    <citation type="journal article" date="2018" name="Syst. Appl. Microbiol.">
        <title>A new symbiotic nanoarchaeote (Candidatus Nanoclepta minutus) and its host (Zestosphaera tikiterensis gen. nov., sp. nov.) from a New Zealand hot spring.</title>
        <authorList>
            <person name="St John E."/>
            <person name="Liu Y."/>
            <person name="Podar M."/>
            <person name="Stott M.B."/>
            <person name="Meneghin J."/>
            <person name="Chen Z."/>
            <person name="Lagutin K."/>
            <person name="Mitchell K."/>
            <person name="Reysenbach A.L."/>
        </authorList>
    </citation>
    <scope>NUCLEOTIDE SEQUENCE [LARGE SCALE GENOMIC DNA]</scope>
    <source>
        <strain evidence="2">NZ3</strain>
    </source>
</reference>
<sequence>MGVTPQFALRNLITELNGLVGNEIVVKLVDGTTYVGTLIGIDLSDRLSLHLVLENARTQDGRVLYKVFINGGRISEIIFEQRPTFDPEEFAKFVASKLNIPLNSIKVIKEAKSVLVYDRYKITENGVEGAGALASKLYSVLQEYIDLKKRGAPITT</sequence>
<dbReference type="SUPFAM" id="SSF50182">
    <property type="entry name" value="Sm-like ribonucleoproteins"/>
    <property type="match status" value="1"/>
</dbReference>
<evidence type="ECO:0000259" key="1">
    <source>
        <dbReference type="Pfam" id="PF14894"/>
    </source>
</evidence>
<comment type="caution">
    <text evidence="2">The sequence shown here is derived from an EMBL/GenBank/DDBJ whole genome shotgun (WGS) entry which is preliminary data.</text>
</comment>
<dbReference type="Proteomes" id="UP000244093">
    <property type="component" value="Unassembled WGS sequence"/>
</dbReference>
<dbReference type="EMBL" id="NBVN01000002">
    <property type="protein sequence ID" value="PUA33128.1"/>
    <property type="molecule type" value="Genomic_DNA"/>
</dbReference>
<dbReference type="AlphaFoldDB" id="A0A2R7Y6G7"/>
<dbReference type="Pfam" id="PF14894">
    <property type="entry name" value="Lsm_C"/>
    <property type="match status" value="1"/>
</dbReference>
<dbReference type="InterPro" id="IPR028277">
    <property type="entry name" value="Lsm_C"/>
</dbReference>
<protein>
    <recommendedName>
        <fullName evidence="1">Lsm C-terminal domain-containing protein</fullName>
    </recommendedName>
</protein>